<evidence type="ECO:0000313" key="3">
    <source>
        <dbReference type="Proteomes" id="UP000290365"/>
    </source>
</evidence>
<dbReference type="PANTHER" id="PTHR43591">
    <property type="entry name" value="METHYLTRANSFERASE"/>
    <property type="match status" value="1"/>
</dbReference>
<dbReference type="InterPro" id="IPR041698">
    <property type="entry name" value="Methyltransf_25"/>
</dbReference>
<gene>
    <name evidence="2" type="ORF">EPA93_00845</name>
</gene>
<dbReference type="Gene3D" id="3.40.50.150">
    <property type="entry name" value="Vaccinia Virus protein VP39"/>
    <property type="match status" value="1"/>
</dbReference>
<dbReference type="CDD" id="cd02440">
    <property type="entry name" value="AdoMet_MTases"/>
    <property type="match status" value="1"/>
</dbReference>
<dbReference type="InterPro" id="IPR029063">
    <property type="entry name" value="SAM-dependent_MTases_sf"/>
</dbReference>
<dbReference type="OrthoDB" id="9782855at2"/>
<dbReference type="SUPFAM" id="SSF53335">
    <property type="entry name" value="S-adenosyl-L-methionine-dependent methyltransferases"/>
    <property type="match status" value="1"/>
</dbReference>
<reference evidence="2 3" key="1">
    <citation type="submission" date="2019-01" db="EMBL/GenBank/DDBJ databases">
        <title>Ktedonosporobacter rubrisoli SCAWS-G2.</title>
        <authorList>
            <person name="Huang Y."/>
            <person name="Yan B."/>
        </authorList>
    </citation>
    <scope>NUCLEOTIDE SEQUENCE [LARGE SCALE GENOMIC DNA]</scope>
    <source>
        <strain evidence="2 3">SCAWS-G2</strain>
    </source>
</reference>
<keyword evidence="2" id="KW-0808">Transferase</keyword>
<dbReference type="GO" id="GO:0032259">
    <property type="term" value="P:methylation"/>
    <property type="evidence" value="ECO:0007669"/>
    <property type="project" value="UniProtKB-KW"/>
</dbReference>
<keyword evidence="3" id="KW-1185">Reference proteome</keyword>
<evidence type="ECO:0000259" key="1">
    <source>
        <dbReference type="Pfam" id="PF13649"/>
    </source>
</evidence>
<feature type="domain" description="Methyltransferase" evidence="1">
    <location>
        <begin position="57"/>
        <end position="156"/>
    </location>
</feature>
<dbReference type="KEGG" id="kbs:EPA93_00845"/>
<dbReference type="EMBL" id="CP035758">
    <property type="protein sequence ID" value="QBD74614.1"/>
    <property type="molecule type" value="Genomic_DNA"/>
</dbReference>
<proteinExistence type="predicted"/>
<dbReference type="GO" id="GO:0008168">
    <property type="term" value="F:methyltransferase activity"/>
    <property type="evidence" value="ECO:0007669"/>
    <property type="project" value="UniProtKB-KW"/>
</dbReference>
<organism evidence="2 3">
    <name type="scientific">Ktedonosporobacter rubrisoli</name>
    <dbReference type="NCBI Taxonomy" id="2509675"/>
    <lineage>
        <taxon>Bacteria</taxon>
        <taxon>Bacillati</taxon>
        <taxon>Chloroflexota</taxon>
        <taxon>Ktedonobacteria</taxon>
        <taxon>Ktedonobacterales</taxon>
        <taxon>Ktedonosporobacteraceae</taxon>
        <taxon>Ktedonosporobacter</taxon>
    </lineage>
</organism>
<keyword evidence="2" id="KW-0489">Methyltransferase</keyword>
<dbReference type="Proteomes" id="UP000290365">
    <property type="component" value="Chromosome"/>
</dbReference>
<dbReference type="AlphaFoldDB" id="A0A4P6JHV0"/>
<dbReference type="PANTHER" id="PTHR43591:SF110">
    <property type="entry name" value="RHODANESE DOMAIN-CONTAINING PROTEIN"/>
    <property type="match status" value="1"/>
</dbReference>
<accession>A0A4P6JHV0</accession>
<protein>
    <submittedName>
        <fullName evidence="2">Class I SAM-dependent methyltransferase</fullName>
    </submittedName>
</protein>
<sequence length="291" mass="32765">MTDNPDVPANSPQYEGYIVDAENAAEMARLMRQEHLLTRMMGGPLPEIADLSQITQVLDVACGTGGWLFDLVAHYPRMRGVGIDNSILMMNYASYLVKEIENPPDLQFQVMDATQPLSFADSTFDLVNGRLLTGFLTKELWSSLLKECARITRKGGIIRLTDAEWNFTTSPALSTYKHLCTQAVYRAGHSFSPHGDTFGTTPVLRLLLQQAGYQNIELRPYVIDASAGTEAHAGTVQNYLVFYKLLQPFLLQMQVASQEDLDRTFAQMEEEVQAKDFCCLDYYLTVWGYKF</sequence>
<dbReference type="RefSeq" id="WP_129885213.1">
    <property type="nucleotide sequence ID" value="NZ_CP035758.1"/>
</dbReference>
<name>A0A4P6JHV0_KTERU</name>
<evidence type="ECO:0000313" key="2">
    <source>
        <dbReference type="EMBL" id="QBD74614.1"/>
    </source>
</evidence>
<dbReference type="Pfam" id="PF13649">
    <property type="entry name" value="Methyltransf_25"/>
    <property type="match status" value="1"/>
</dbReference>